<dbReference type="RefSeq" id="WP_093833489.1">
    <property type="nucleotide sequence ID" value="NZ_FOLQ01000023.1"/>
</dbReference>
<organism evidence="5 6">
    <name type="scientific">Spirosoma endophyticum</name>
    <dbReference type="NCBI Taxonomy" id="662367"/>
    <lineage>
        <taxon>Bacteria</taxon>
        <taxon>Pseudomonadati</taxon>
        <taxon>Bacteroidota</taxon>
        <taxon>Cytophagia</taxon>
        <taxon>Cytophagales</taxon>
        <taxon>Cytophagaceae</taxon>
        <taxon>Spirosoma</taxon>
    </lineage>
</organism>
<dbReference type="Proteomes" id="UP000198598">
    <property type="component" value="Unassembled WGS sequence"/>
</dbReference>
<reference evidence="5 6" key="1">
    <citation type="submission" date="2016-10" db="EMBL/GenBank/DDBJ databases">
        <authorList>
            <person name="de Groot N.N."/>
        </authorList>
    </citation>
    <scope>NUCLEOTIDE SEQUENCE [LARGE SCALE GENOMIC DNA]</scope>
    <source>
        <strain evidence="5 6">DSM 26130</strain>
    </source>
</reference>
<dbReference type="AlphaFoldDB" id="A0A1I2EXX8"/>
<keyword evidence="6" id="KW-1185">Reference proteome</keyword>
<evidence type="ECO:0000256" key="1">
    <source>
        <dbReference type="ARBA" id="ARBA00010529"/>
    </source>
</evidence>
<name>A0A1I2EXX8_9BACT</name>
<evidence type="ECO:0000256" key="4">
    <source>
        <dbReference type="RuleBase" id="RU003939"/>
    </source>
</evidence>
<keyword evidence="3 5" id="KW-0238">DNA-binding</keyword>
<dbReference type="PANTHER" id="PTHR33175:SF3">
    <property type="entry name" value="DNA-BINDING PROTEIN HU-BETA"/>
    <property type="match status" value="1"/>
</dbReference>
<keyword evidence="2" id="KW-0226">DNA condensation</keyword>
<evidence type="ECO:0000256" key="2">
    <source>
        <dbReference type="ARBA" id="ARBA00023067"/>
    </source>
</evidence>
<dbReference type="STRING" id="662367.SAMN05216167_12375"/>
<dbReference type="InterPro" id="IPR000119">
    <property type="entry name" value="Hist_DNA-bd"/>
</dbReference>
<sequence length="97" mass="10827">MTKQDVLRRITEQTGIDPQLSSTIMESFFDVIKGAVSEGETIYIRRFGSFGPKQRARKIGRNLSANTALVIEAHSIPGFKPSAEFVQQVRSSKADRK</sequence>
<dbReference type="EMBL" id="FOLQ01000023">
    <property type="protein sequence ID" value="SFE97070.1"/>
    <property type="molecule type" value="Genomic_DNA"/>
</dbReference>
<dbReference type="GO" id="GO:0005829">
    <property type="term" value="C:cytosol"/>
    <property type="evidence" value="ECO:0007669"/>
    <property type="project" value="TreeGrafter"/>
</dbReference>
<comment type="similarity">
    <text evidence="1 4">Belongs to the bacterial histone-like protein family.</text>
</comment>
<dbReference type="GO" id="GO:0030261">
    <property type="term" value="P:chromosome condensation"/>
    <property type="evidence" value="ECO:0007669"/>
    <property type="project" value="UniProtKB-KW"/>
</dbReference>
<dbReference type="GO" id="GO:0030527">
    <property type="term" value="F:structural constituent of chromatin"/>
    <property type="evidence" value="ECO:0007669"/>
    <property type="project" value="InterPro"/>
</dbReference>
<dbReference type="SMART" id="SM00411">
    <property type="entry name" value="BHL"/>
    <property type="match status" value="1"/>
</dbReference>
<protein>
    <submittedName>
        <fullName evidence="5">DNA-binding protein HU-beta</fullName>
    </submittedName>
</protein>
<dbReference type="Pfam" id="PF00216">
    <property type="entry name" value="Bac_DNA_binding"/>
    <property type="match status" value="1"/>
</dbReference>
<evidence type="ECO:0000256" key="3">
    <source>
        <dbReference type="ARBA" id="ARBA00023125"/>
    </source>
</evidence>
<dbReference type="GO" id="GO:0003677">
    <property type="term" value="F:DNA binding"/>
    <property type="evidence" value="ECO:0007669"/>
    <property type="project" value="UniProtKB-KW"/>
</dbReference>
<evidence type="ECO:0000313" key="6">
    <source>
        <dbReference type="Proteomes" id="UP000198598"/>
    </source>
</evidence>
<dbReference type="SUPFAM" id="SSF47729">
    <property type="entry name" value="IHF-like DNA-binding proteins"/>
    <property type="match status" value="1"/>
</dbReference>
<dbReference type="PANTHER" id="PTHR33175">
    <property type="entry name" value="DNA-BINDING PROTEIN HU"/>
    <property type="match status" value="1"/>
</dbReference>
<evidence type="ECO:0000313" key="5">
    <source>
        <dbReference type="EMBL" id="SFE97070.1"/>
    </source>
</evidence>
<dbReference type="InterPro" id="IPR010992">
    <property type="entry name" value="IHF-like_DNA-bd_dom_sf"/>
</dbReference>
<dbReference type="Gene3D" id="4.10.520.10">
    <property type="entry name" value="IHF-like DNA-binding proteins"/>
    <property type="match status" value="1"/>
</dbReference>
<dbReference type="OrthoDB" id="9799835at2"/>
<accession>A0A1I2EXX8</accession>
<gene>
    <name evidence="5" type="ORF">SAMN05216167_12375</name>
</gene>
<proteinExistence type="inferred from homology"/>
<dbReference type="CDD" id="cd13836">
    <property type="entry name" value="IHF_B"/>
    <property type="match status" value="1"/>
</dbReference>